<evidence type="ECO:0000256" key="7">
    <source>
        <dbReference type="SAM" id="Phobius"/>
    </source>
</evidence>
<feature type="domain" description="Prepilin peptidase A24 N-terminal" evidence="9">
    <location>
        <begin position="22"/>
        <end position="105"/>
    </location>
</feature>
<evidence type="ECO:0000256" key="4">
    <source>
        <dbReference type="ARBA" id="ARBA00022692"/>
    </source>
</evidence>
<feature type="transmembrane region" description="Helical" evidence="7">
    <location>
        <begin position="162"/>
        <end position="182"/>
    </location>
</feature>
<keyword evidence="3" id="KW-1003">Cell membrane</keyword>
<keyword evidence="10" id="KW-0808">Transferase</keyword>
<keyword evidence="6 7" id="KW-0472">Membrane</keyword>
<dbReference type="EC" id="2.1.1.-" evidence="10"/>
<dbReference type="GO" id="GO:0004190">
    <property type="term" value="F:aspartic-type endopeptidase activity"/>
    <property type="evidence" value="ECO:0007669"/>
    <property type="project" value="UniProtKB-EC"/>
</dbReference>
<evidence type="ECO:0000313" key="11">
    <source>
        <dbReference type="Proteomes" id="UP000535511"/>
    </source>
</evidence>
<feature type="transmembrane region" description="Helical" evidence="7">
    <location>
        <begin position="214"/>
        <end position="233"/>
    </location>
</feature>
<evidence type="ECO:0000256" key="6">
    <source>
        <dbReference type="ARBA" id="ARBA00023136"/>
    </source>
</evidence>
<dbReference type="Pfam" id="PF01478">
    <property type="entry name" value="Peptidase_A24"/>
    <property type="match status" value="1"/>
</dbReference>
<keyword evidence="10" id="KW-0378">Hydrolase</keyword>
<dbReference type="Proteomes" id="UP000535511">
    <property type="component" value="Unassembled WGS sequence"/>
</dbReference>
<name>A0A7Y9JC45_9ACTN</name>
<comment type="caution">
    <text evidence="10">The sequence shown here is derived from an EMBL/GenBank/DDBJ whole genome shotgun (WGS) entry which is preliminary data.</text>
</comment>
<sequence length="272" mass="27595">MDTWSTATDALPAAVVSSFLGVLGLLIGSFLNVVVHRVPAGLSLVSPGSACPACAHPVRPRDNVPVVSWLVLRGRCRDCAAPISIRYPTVELATGLLFALTGWRFGASPFTGAALVVVAAGVALFLIDLEHRRLPFAVTGAAAAGTVIALVVDVVLHGPGLLPTALLSTGLWLVVYGGIWLLTLGRGMGLGDVALAPVLGLALGWLGWGPSVVGLALGFGIGAVVGVLLIASGRSRVGMRVPHGPFLLSGAAVGMFAGAPLWHGYLGLVGLA</sequence>
<evidence type="ECO:0000313" key="10">
    <source>
        <dbReference type="EMBL" id="NYD42861.1"/>
    </source>
</evidence>
<keyword evidence="10" id="KW-0489">Methyltransferase</keyword>
<feature type="transmembrane region" description="Helical" evidence="7">
    <location>
        <begin position="12"/>
        <end position="35"/>
    </location>
</feature>
<feature type="transmembrane region" description="Helical" evidence="7">
    <location>
        <begin position="109"/>
        <end position="127"/>
    </location>
</feature>
<dbReference type="GO" id="GO:0006465">
    <property type="term" value="P:signal peptide processing"/>
    <property type="evidence" value="ECO:0007669"/>
    <property type="project" value="TreeGrafter"/>
</dbReference>
<feature type="transmembrane region" description="Helical" evidence="7">
    <location>
        <begin position="245"/>
        <end position="265"/>
    </location>
</feature>
<dbReference type="Pfam" id="PF06750">
    <property type="entry name" value="A24_N_bact"/>
    <property type="match status" value="1"/>
</dbReference>
<evidence type="ECO:0000256" key="1">
    <source>
        <dbReference type="ARBA" id="ARBA00004651"/>
    </source>
</evidence>
<feature type="domain" description="Prepilin type IV endopeptidase peptidase" evidence="8">
    <location>
        <begin position="116"/>
        <end position="226"/>
    </location>
</feature>
<evidence type="ECO:0000256" key="5">
    <source>
        <dbReference type="ARBA" id="ARBA00022989"/>
    </source>
</evidence>
<keyword evidence="11" id="KW-1185">Reference proteome</keyword>
<dbReference type="PANTHER" id="PTHR30487:SF0">
    <property type="entry name" value="PREPILIN LEADER PEPTIDASE_N-METHYLTRANSFERASE-RELATED"/>
    <property type="match status" value="1"/>
</dbReference>
<dbReference type="InterPro" id="IPR000045">
    <property type="entry name" value="Prepilin_IV_endopep_pep"/>
</dbReference>
<evidence type="ECO:0000259" key="8">
    <source>
        <dbReference type="Pfam" id="PF01478"/>
    </source>
</evidence>
<comment type="similarity">
    <text evidence="2">Belongs to the peptidase A24 family.</text>
</comment>
<organism evidence="10 11">
    <name type="scientific">Nocardioides panaciterrulae</name>
    <dbReference type="NCBI Taxonomy" id="661492"/>
    <lineage>
        <taxon>Bacteria</taxon>
        <taxon>Bacillati</taxon>
        <taxon>Actinomycetota</taxon>
        <taxon>Actinomycetes</taxon>
        <taxon>Propionibacteriales</taxon>
        <taxon>Nocardioidaceae</taxon>
        <taxon>Nocardioides</taxon>
    </lineage>
</organism>
<feature type="transmembrane region" description="Helical" evidence="7">
    <location>
        <begin position="134"/>
        <end position="156"/>
    </location>
</feature>
<dbReference type="AlphaFoldDB" id="A0A7Y9JC45"/>
<evidence type="ECO:0000256" key="2">
    <source>
        <dbReference type="ARBA" id="ARBA00005801"/>
    </source>
</evidence>
<reference evidence="10 11" key="1">
    <citation type="submission" date="2020-07" db="EMBL/GenBank/DDBJ databases">
        <title>Sequencing the genomes of 1000 actinobacteria strains.</title>
        <authorList>
            <person name="Klenk H.-P."/>
        </authorList>
    </citation>
    <scope>NUCLEOTIDE SEQUENCE [LARGE SCALE GENOMIC DNA]</scope>
    <source>
        <strain evidence="10 11">DSM 21350</strain>
    </source>
</reference>
<accession>A0A7Y9JC45</accession>
<dbReference type="InterPro" id="IPR050882">
    <property type="entry name" value="Prepilin_peptidase/N-MTase"/>
</dbReference>
<evidence type="ECO:0000256" key="3">
    <source>
        <dbReference type="ARBA" id="ARBA00022475"/>
    </source>
</evidence>
<comment type="subcellular location">
    <subcellularLocation>
        <location evidence="1">Cell membrane</location>
        <topology evidence="1">Multi-pass membrane protein</topology>
    </subcellularLocation>
</comment>
<evidence type="ECO:0000259" key="9">
    <source>
        <dbReference type="Pfam" id="PF06750"/>
    </source>
</evidence>
<keyword evidence="4 7" id="KW-0812">Transmembrane</keyword>
<protein>
    <submittedName>
        <fullName evidence="10">Leader peptidase (Prepilin peptidase)/N-methyltransferase</fullName>
        <ecNumber evidence="10">2.1.1.-</ecNumber>
        <ecNumber evidence="10">3.4.23.43</ecNumber>
    </submittedName>
</protein>
<dbReference type="GO" id="GO:0032259">
    <property type="term" value="P:methylation"/>
    <property type="evidence" value="ECO:0007669"/>
    <property type="project" value="UniProtKB-KW"/>
</dbReference>
<dbReference type="GO" id="GO:0005886">
    <property type="term" value="C:plasma membrane"/>
    <property type="evidence" value="ECO:0007669"/>
    <property type="project" value="UniProtKB-SubCell"/>
</dbReference>
<dbReference type="InterPro" id="IPR010627">
    <property type="entry name" value="Prepilin_pept_A24_N"/>
</dbReference>
<dbReference type="RefSeq" id="WP_179664444.1">
    <property type="nucleotide sequence ID" value="NZ_JACCBG010000001.1"/>
</dbReference>
<dbReference type="PANTHER" id="PTHR30487">
    <property type="entry name" value="TYPE 4 PREPILIN-LIKE PROTEINS LEADER PEPTIDE-PROCESSING ENZYME"/>
    <property type="match status" value="1"/>
</dbReference>
<gene>
    <name evidence="10" type="ORF">BJZ21_002944</name>
</gene>
<dbReference type="EMBL" id="JACCBG010000001">
    <property type="protein sequence ID" value="NYD42861.1"/>
    <property type="molecule type" value="Genomic_DNA"/>
</dbReference>
<feature type="transmembrane region" description="Helical" evidence="7">
    <location>
        <begin position="189"/>
        <end position="208"/>
    </location>
</feature>
<dbReference type="EC" id="3.4.23.43" evidence="10"/>
<proteinExistence type="inferred from homology"/>
<dbReference type="GO" id="GO:0008168">
    <property type="term" value="F:methyltransferase activity"/>
    <property type="evidence" value="ECO:0007669"/>
    <property type="project" value="UniProtKB-KW"/>
</dbReference>
<keyword evidence="5 7" id="KW-1133">Transmembrane helix</keyword>